<feature type="binding site" evidence="11">
    <location>
        <position position="182"/>
    </location>
    <ligand>
        <name>Mg(2+)</name>
        <dbReference type="ChEBI" id="CHEBI:18420"/>
    </ligand>
</feature>
<comment type="similarity">
    <text evidence="1">Belongs to the G-alpha family. G(i/o/t/z) subfamily.</text>
</comment>
<dbReference type="GO" id="GO:0005834">
    <property type="term" value="C:heterotrimeric G-protein complex"/>
    <property type="evidence" value="ECO:0007669"/>
    <property type="project" value="TreeGrafter"/>
</dbReference>
<dbReference type="OMA" id="YMQLQFE"/>
<dbReference type="GO" id="GO:0007188">
    <property type="term" value="P:adenylate cyclase-modulating G protein-coupled receptor signaling pathway"/>
    <property type="evidence" value="ECO:0007669"/>
    <property type="project" value="InterPro"/>
</dbReference>
<evidence type="ECO:0000256" key="7">
    <source>
        <dbReference type="ARBA" id="ARBA00023139"/>
    </source>
</evidence>
<evidence type="ECO:0000256" key="2">
    <source>
        <dbReference type="ARBA" id="ARBA00022707"/>
    </source>
</evidence>
<keyword evidence="8" id="KW-0807">Transducer</keyword>
<evidence type="ECO:0000256" key="10">
    <source>
        <dbReference type="PIRSR" id="PIRSR601019-1"/>
    </source>
</evidence>
<dbReference type="GO" id="GO:0007419">
    <property type="term" value="P:ventral cord development"/>
    <property type="evidence" value="ECO:0007669"/>
    <property type="project" value="UniProtKB-ARBA"/>
</dbReference>
<feature type="binding site" evidence="10">
    <location>
        <begin position="176"/>
        <end position="182"/>
    </location>
    <ligand>
        <name>GTP</name>
        <dbReference type="ChEBI" id="CHEBI:37565"/>
    </ligand>
</feature>
<keyword evidence="6 10" id="KW-0342">GTP-binding</keyword>
<feature type="binding site" evidence="10">
    <location>
        <begin position="44"/>
        <end position="49"/>
    </location>
    <ligand>
        <name>GTP</name>
        <dbReference type="ChEBI" id="CHEBI:37565"/>
    </ligand>
</feature>
<dbReference type="InterPro" id="IPR011025">
    <property type="entry name" value="GproteinA_insert"/>
</dbReference>
<dbReference type="Gene3D" id="1.10.400.10">
    <property type="entry name" value="GI Alpha 1, domain 2-like"/>
    <property type="match status" value="1"/>
</dbReference>
<dbReference type="STRING" id="30019.A0A0M5J0Y8"/>
<dbReference type="PRINTS" id="PR00318">
    <property type="entry name" value="GPROTEINA"/>
</dbReference>
<dbReference type="GO" id="GO:0008356">
    <property type="term" value="P:asymmetric cell division"/>
    <property type="evidence" value="ECO:0007669"/>
    <property type="project" value="UniProtKB-ARBA"/>
</dbReference>
<keyword evidence="5 11" id="KW-0460">Magnesium</keyword>
<keyword evidence="2" id="KW-0519">Myristate</keyword>
<dbReference type="GO" id="GO:0030866">
    <property type="term" value="P:cortical actin cytoskeleton organization"/>
    <property type="evidence" value="ECO:0007669"/>
    <property type="project" value="UniProtKB-ARBA"/>
</dbReference>
<keyword evidence="4 10" id="KW-0547">Nucleotide-binding</keyword>
<evidence type="ECO:0000313" key="12">
    <source>
        <dbReference type="EMBL" id="ALC43761.1"/>
    </source>
</evidence>
<feature type="binding site" evidence="10">
    <location>
        <begin position="270"/>
        <end position="273"/>
    </location>
    <ligand>
        <name>GTP</name>
        <dbReference type="ChEBI" id="CHEBI:37565"/>
    </ligand>
</feature>
<dbReference type="GO" id="GO:0005737">
    <property type="term" value="C:cytoplasm"/>
    <property type="evidence" value="ECO:0007669"/>
    <property type="project" value="TreeGrafter"/>
</dbReference>
<dbReference type="GO" id="GO:0003924">
    <property type="term" value="F:GTPase activity"/>
    <property type="evidence" value="ECO:0007669"/>
    <property type="project" value="InterPro"/>
</dbReference>
<keyword evidence="3 11" id="KW-0479">Metal-binding</keyword>
<keyword evidence="13" id="KW-1185">Reference proteome</keyword>
<dbReference type="Pfam" id="PF00503">
    <property type="entry name" value="G-alpha"/>
    <property type="match status" value="1"/>
</dbReference>
<dbReference type="FunFam" id="1.10.400.10:FF:000001">
    <property type="entry name" value="Guanine nucleotide-binding protein G(I) subunit alpha"/>
    <property type="match status" value="1"/>
</dbReference>
<keyword evidence="7" id="KW-0564">Palmitate</keyword>
<dbReference type="PRINTS" id="PR00441">
    <property type="entry name" value="GPROTEINAI"/>
</dbReference>
<dbReference type="GO" id="GO:0001664">
    <property type="term" value="F:G protein-coupled receptor binding"/>
    <property type="evidence" value="ECO:0007669"/>
    <property type="project" value="TreeGrafter"/>
</dbReference>
<feature type="binding site" evidence="10">
    <location>
        <position position="327"/>
    </location>
    <ligand>
        <name>GTP</name>
        <dbReference type="ChEBI" id="CHEBI:37565"/>
    </ligand>
</feature>
<dbReference type="PANTHER" id="PTHR10218">
    <property type="entry name" value="GTP-BINDING PROTEIN ALPHA SUBUNIT"/>
    <property type="match status" value="1"/>
</dbReference>
<dbReference type="PROSITE" id="PS51882">
    <property type="entry name" value="G_ALPHA"/>
    <property type="match status" value="1"/>
</dbReference>
<evidence type="ECO:0000256" key="8">
    <source>
        <dbReference type="ARBA" id="ARBA00023224"/>
    </source>
</evidence>
<dbReference type="SUPFAM" id="SSF52540">
    <property type="entry name" value="P-loop containing nucleoside triphosphate hydrolases"/>
    <property type="match status" value="1"/>
</dbReference>
<gene>
    <name evidence="12" type="ORF">Dbus_chr3Lg927</name>
</gene>
<dbReference type="GO" id="GO:0060857">
    <property type="term" value="P:establishment of glial blood-brain barrier"/>
    <property type="evidence" value="ECO:0007669"/>
    <property type="project" value="UniProtKB-ARBA"/>
</dbReference>
<dbReference type="SMR" id="A0A0M5J0Y8"/>
<dbReference type="Proteomes" id="UP000494163">
    <property type="component" value="Chromosome 3L"/>
</dbReference>
<evidence type="ECO:0000256" key="9">
    <source>
        <dbReference type="ARBA" id="ARBA00023288"/>
    </source>
</evidence>
<dbReference type="SUPFAM" id="SSF47895">
    <property type="entry name" value="Transducin (alpha subunit), insertion domain"/>
    <property type="match status" value="1"/>
</dbReference>
<dbReference type="GO" id="GO:0048699">
    <property type="term" value="P:generation of neurons"/>
    <property type="evidence" value="ECO:0007669"/>
    <property type="project" value="UniProtKB-ARBA"/>
</dbReference>
<dbReference type="InterPro" id="IPR027417">
    <property type="entry name" value="P-loop_NTPase"/>
</dbReference>
<dbReference type="OrthoDB" id="5817230at2759"/>
<dbReference type="GO" id="GO:0046872">
    <property type="term" value="F:metal ion binding"/>
    <property type="evidence" value="ECO:0007669"/>
    <property type="project" value="UniProtKB-KW"/>
</dbReference>
<dbReference type="GO" id="GO:0031683">
    <property type="term" value="F:G-protein beta/gamma-subunit complex binding"/>
    <property type="evidence" value="ECO:0007669"/>
    <property type="project" value="InterPro"/>
</dbReference>
<dbReference type="GO" id="GO:0019991">
    <property type="term" value="P:septate junction assembly"/>
    <property type="evidence" value="ECO:0007669"/>
    <property type="project" value="UniProtKB-ARBA"/>
</dbReference>
<evidence type="ECO:0000256" key="6">
    <source>
        <dbReference type="ARBA" id="ARBA00023134"/>
    </source>
</evidence>
<accession>A0A0M5J0Y8</accession>
<dbReference type="GO" id="GO:0005525">
    <property type="term" value="F:GTP binding"/>
    <property type="evidence" value="ECO:0007669"/>
    <property type="project" value="UniProtKB-KW"/>
</dbReference>
<evidence type="ECO:0000256" key="11">
    <source>
        <dbReference type="PIRSR" id="PIRSR601019-2"/>
    </source>
</evidence>
<protein>
    <submittedName>
        <fullName evidence="12">G-ialpha65A</fullName>
    </submittedName>
</protein>
<dbReference type="InterPro" id="IPR001408">
    <property type="entry name" value="Gprotein_alpha_I"/>
</dbReference>
<dbReference type="FunFam" id="3.40.50.300:FF:003800">
    <property type="entry name" value="Guanine nucleotide-binding protein G(k) subunit alpha"/>
    <property type="match status" value="1"/>
</dbReference>
<feature type="binding site" evidence="10">
    <location>
        <begin position="151"/>
        <end position="152"/>
    </location>
    <ligand>
        <name>GTP</name>
        <dbReference type="ChEBI" id="CHEBI:37565"/>
    </ligand>
</feature>
<name>A0A0M5J0Y8_DROBS</name>
<dbReference type="InterPro" id="IPR001019">
    <property type="entry name" value="Gprotein_alpha_su"/>
</dbReference>
<organism evidence="12 13">
    <name type="scientific">Drosophila busckii</name>
    <name type="common">Fruit fly</name>
    <dbReference type="NCBI Taxonomy" id="30019"/>
    <lineage>
        <taxon>Eukaryota</taxon>
        <taxon>Metazoa</taxon>
        <taxon>Ecdysozoa</taxon>
        <taxon>Arthropoda</taxon>
        <taxon>Hexapoda</taxon>
        <taxon>Insecta</taxon>
        <taxon>Pterygota</taxon>
        <taxon>Neoptera</taxon>
        <taxon>Endopterygota</taxon>
        <taxon>Diptera</taxon>
        <taxon>Brachycera</taxon>
        <taxon>Muscomorpha</taxon>
        <taxon>Ephydroidea</taxon>
        <taxon>Drosophilidae</taxon>
        <taxon>Drosophila</taxon>
    </lineage>
</organism>
<dbReference type="SMART" id="SM00275">
    <property type="entry name" value="G_alpha"/>
    <property type="match status" value="1"/>
</dbReference>
<dbReference type="GO" id="GO:0032291">
    <property type="term" value="P:axon ensheathment in central nervous system"/>
    <property type="evidence" value="ECO:0007669"/>
    <property type="project" value="UniProtKB-ARBA"/>
</dbReference>
<dbReference type="PANTHER" id="PTHR10218:SF227">
    <property type="entry name" value="G PROTEIN ALPHA I SUBUNIT"/>
    <property type="match status" value="1"/>
</dbReference>
<dbReference type="Gene3D" id="3.40.50.300">
    <property type="entry name" value="P-loop containing nucleotide triphosphate hydrolases"/>
    <property type="match status" value="1"/>
</dbReference>
<feature type="binding site" evidence="10">
    <location>
        <begin position="201"/>
        <end position="205"/>
    </location>
    <ligand>
        <name>GTP</name>
        <dbReference type="ChEBI" id="CHEBI:37565"/>
    </ligand>
</feature>
<evidence type="ECO:0000256" key="1">
    <source>
        <dbReference type="ARBA" id="ARBA00006628"/>
    </source>
</evidence>
<proteinExistence type="inferred from homology"/>
<reference evidence="12 13" key="1">
    <citation type="submission" date="2015-08" db="EMBL/GenBank/DDBJ databases">
        <title>Ancestral chromatin configuration constrains chromatin evolution on differentiating sex chromosomes in Drosophila.</title>
        <authorList>
            <person name="Zhou Q."/>
            <person name="Bachtrog D."/>
        </authorList>
    </citation>
    <scope>NUCLEOTIDE SEQUENCE [LARGE SCALE GENOMIC DNA]</scope>
    <source>
        <tissue evidence="12">Whole larvae</tissue>
    </source>
</reference>
<evidence type="ECO:0000256" key="5">
    <source>
        <dbReference type="ARBA" id="ARBA00022842"/>
    </source>
</evidence>
<sequence>MGCAVSTARDKEAIERSKNIDRALRAEGERAASEVKLLLLGAGESGKSTIVKQMKIIHETGYSQEECEEYRRVVFSNTVQSLMVIIRAMGRLKIEFADPSKTEIARQFFTHASAADEGILLPEIVLLMKKLWADAGVQQSFSRSREYQLNDSAGYYLNSLDRIAQPNYIPTQQDVLRTRVKTTGIIETHFSCKQLHFKLFDVGGQRSERKKWIHCFEGVTAIIFCVALSGYDLVLAEDEEMNRMIESLKLFDSICNSKWFVETSIILFLNKKDLFEEKIKRSPLTICFPEYTGSNTFEEAANYIRMKFENLNKRKDQKEIYTHLTCATDTNNVKFVFDAVTDVIIKNNLKQIGLF</sequence>
<dbReference type="GO" id="GO:0019722">
    <property type="term" value="P:calcium-mediated signaling"/>
    <property type="evidence" value="ECO:0007669"/>
    <property type="project" value="UniProtKB-ARBA"/>
</dbReference>
<evidence type="ECO:0000256" key="4">
    <source>
        <dbReference type="ARBA" id="ARBA00022741"/>
    </source>
</evidence>
<keyword evidence="9" id="KW-0449">Lipoprotein</keyword>
<dbReference type="FunFam" id="3.40.50.300:FF:000720">
    <property type="entry name" value="Guanine nucleotide-binding protein G(k) subunit alpha"/>
    <property type="match status" value="1"/>
</dbReference>
<evidence type="ECO:0000313" key="13">
    <source>
        <dbReference type="Proteomes" id="UP000494163"/>
    </source>
</evidence>
<dbReference type="AlphaFoldDB" id="A0A0M5J0Y8"/>
<dbReference type="CDD" id="cd00066">
    <property type="entry name" value="G-alpha"/>
    <property type="match status" value="1"/>
</dbReference>
<feature type="binding site" evidence="11">
    <location>
        <position position="48"/>
    </location>
    <ligand>
        <name>Mg(2+)</name>
        <dbReference type="ChEBI" id="CHEBI:18420"/>
    </ligand>
</feature>
<dbReference type="EMBL" id="CP012525">
    <property type="protein sequence ID" value="ALC43761.1"/>
    <property type="molecule type" value="Genomic_DNA"/>
</dbReference>
<evidence type="ECO:0000256" key="3">
    <source>
        <dbReference type="ARBA" id="ARBA00022723"/>
    </source>
</evidence>